<keyword evidence="3" id="KW-1185">Reference proteome</keyword>
<dbReference type="PANTHER" id="PTHR15657:SF1">
    <property type="entry name" value="THYROID TRANSCRIPTION FACTOR 1-ASSOCIATED PROTEIN 26"/>
    <property type="match status" value="1"/>
</dbReference>
<accession>A0A7D9EEA3</accession>
<protein>
    <submittedName>
        <fullName evidence="2">Uncharacterized protein</fullName>
    </submittedName>
</protein>
<dbReference type="AlphaFoldDB" id="A0A7D9EEA3"/>
<dbReference type="EMBL" id="CACRXK020005846">
    <property type="protein sequence ID" value="CAB4007604.1"/>
    <property type="molecule type" value="Genomic_DNA"/>
</dbReference>
<dbReference type="InterPro" id="IPR013730">
    <property type="entry name" value="Fyv7/TAP26"/>
</dbReference>
<feature type="compositionally biased region" description="Basic and acidic residues" evidence="1">
    <location>
        <begin position="107"/>
        <end position="145"/>
    </location>
</feature>
<feature type="compositionally biased region" description="Basic residues" evidence="1">
    <location>
        <begin position="146"/>
        <end position="157"/>
    </location>
</feature>
<dbReference type="Proteomes" id="UP001152795">
    <property type="component" value="Unassembled WGS sequence"/>
</dbReference>
<organism evidence="2 3">
    <name type="scientific">Paramuricea clavata</name>
    <name type="common">Red gorgonian</name>
    <name type="synonym">Violescent sea-whip</name>
    <dbReference type="NCBI Taxonomy" id="317549"/>
    <lineage>
        <taxon>Eukaryota</taxon>
        <taxon>Metazoa</taxon>
        <taxon>Cnidaria</taxon>
        <taxon>Anthozoa</taxon>
        <taxon>Octocorallia</taxon>
        <taxon>Malacalcyonacea</taxon>
        <taxon>Plexauridae</taxon>
        <taxon>Paramuricea</taxon>
    </lineage>
</organism>
<dbReference type="Pfam" id="PF08524">
    <property type="entry name" value="rRNA_processing"/>
    <property type="match status" value="1"/>
</dbReference>
<feature type="region of interest" description="Disordered" evidence="1">
    <location>
        <begin position="98"/>
        <end position="161"/>
    </location>
</feature>
<proteinExistence type="predicted"/>
<reference evidence="2" key="1">
    <citation type="submission" date="2020-04" db="EMBL/GenBank/DDBJ databases">
        <authorList>
            <person name="Alioto T."/>
            <person name="Alioto T."/>
            <person name="Gomez Garrido J."/>
        </authorList>
    </citation>
    <scope>NUCLEOTIDE SEQUENCE</scope>
    <source>
        <strain evidence="2">A484AB</strain>
    </source>
</reference>
<sequence length="176" mass="21388">MQFVHSYFHKKVFGMPFSSVNHPNTDLAFYKIRHTYVDLNSDFTKIFLLGHAFSEFRKLKAVNEYKKYKRKQRTISKSVDKVIDEIVEISPKVNRGSRFKVKNKYQTTRDEYEQDKAEKDRSRKEAEEMRQKRREDLKQKEERRRETKRRLNQRTKRGQPIMANHIECLLEKIERG</sequence>
<dbReference type="PANTHER" id="PTHR15657">
    <property type="entry name" value="THYROID TRANSCRIPTION FACTOR 1-ASSOCIATED PROTEIN 26"/>
    <property type="match status" value="1"/>
</dbReference>
<evidence type="ECO:0000256" key="1">
    <source>
        <dbReference type="SAM" id="MobiDB-lite"/>
    </source>
</evidence>
<gene>
    <name evidence="2" type="ORF">PACLA_8A048249</name>
</gene>
<dbReference type="GO" id="GO:0005634">
    <property type="term" value="C:nucleus"/>
    <property type="evidence" value="ECO:0007669"/>
    <property type="project" value="TreeGrafter"/>
</dbReference>
<comment type="caution">
    <text evidence="2">The sequence shown here is derived from an EMBL/GenBank/DDBJ whole genome shotgun (WGS) entry which is preliminary data.</text>
</comment>
<evidence type="ECO:0000313" key="3">
    <source>
        <dbReference type="Proteomes" id="UP001152795"/>
    </source>
</evidence>
<evidence type="ECO:0000313" key="2">
    <source>
        <dbReference type="EMBL" id="CAB4007604.1"/>
    </source>
</evidence>
<name>A0A7D9EEA3_PARCT</name>